<comment type="caution">
    <text evidence="1">The sequence shown here is derived from an EMBL/GenBank/DDBJ whole genome shotgun (WGS) entry which is preliminary data.</text>
</comment>
<organism evidence="1 2">
    <name type="scientific">Pseudomonas fluorescens</name>
    <dbReference type="NCBI Taxonomy" id="294"/>
    <lineage>
        <taxon>Bacteria</taxon>
        <taxon>Pseudomonadati</taxon>
        <taxon>Pseudomonadota</taxon>
        <taxon>Gammaproteobacteria</taxon>
        <taxon>Pseudomonadales</taxon>
        <taxon>Pseudomonadaceae</taxon>
        <taxon>Pseudomonas</taxon>
    </lineage>
</organism>
<dbReference type="EMBL" id="JXQY01000004">
    <property type="protein sequence ID" value="KIP97115.1"/>
    <property type="molecule type" value="Genomic_DNA"/>
</dbReference>
<protein>
    <submittedName>
        <fullName evidence="1">Uncharacterized protein</fullName>
    </submittedName>
</protein>
<evidence type="ECO:0000313" key="1">
    <source>
        <dbReference type="EMBL" id="KIP97115.1"/>
    </source>
</evidence>
<dbReference type="RefSeq" id="WP_042606743.1">
    <property type="nucleotide sequence ID" value="NZ_JXQY01000004.1"/>
</dbReference>
<dbReference type="Proteomes" id="UP000032086">
    <property type="component" value="Unassembled WGS sequence"/>
</dbReference>
<accession>A0AAE2DY55</accession>
<proteinExistence type="predicted"/>
<evidence type="ECO:0000313" key="2">
    <source>
        <dbReference type="Proteomes" id="UP000032086"/>
    </source>
</evidence>
<gene>
    <name evidence="1" type="ORF">RU10_01475</name>
</gene>
<name>A0AAE2DY55_PSEFL</name>
<dbReference type="AlphaFoldDB" id="A0AAE2DY55"/>
<sequence>MSNVSISWVATILPGRSLAGVPLGLAAPDLETWLAMYAIDEAKTLYKFEEGPILRLTKCDNRKGEGGYVFYLYDNSVINSNKFGIPALSIMLKCNKVFALKVYDFSFPGEAASAFVYQGSLTSNIRLGSNVAELKKITSLDFDKGEGWFITDEKFGLIEVSGWGVPLEEEPQQLITAICVI</sequence>
<reference evidence="1 2" key="1">
    <citation type="submission" date="2014-12" db="EMBL/GenBank/DDBJ databases">
        <title>16Stimator: statistical estimation of ribosomal gene copy numbers from draft genome assemblies.</title>
        <authorList>
            <person name="Perisin M.A."/>
            <person name="Vetter M."/>
            <person name="Gilbert J.A."/>
            <person name="Bergelson J."/>
        </authorList>
    </citation>
    <scope>NUCLEOTIDE SEQUENCE [LARGE SCALE GENOMIC DNA]</scope>
    <source>
        <strain evidence="1 2">MEP34</strain>
    </source>
</reference>